<dbReference type="InterPro" id="IPR036465">
    <property type="entry name" value="vWFA_dom_sf"/>
</dbReference>
<protein>
    <recommendedName>
        <fullName evidence="13">RRM domain-containing protein</fullName>
    </recommendedName>
</protein>
<dbReference type="GO" id="GO:0008270">
    <property type="term" value="F:zinc ion binding"/>
    <property type="evidence" value="ECO:0007669"/>
    <property type="project" value="InterPro"/>
</dbReference>
<comment type="similarity">
    <text evidence="2">Belongs to the RRM U1 A/B'' family.</text>
</comment>
<dbReference type="SUPFAM" id="SSF81995">
    <property type="entry name" value="beta-sandwich domain of Sec23/24"/>
    <property type="match status" value="1"/>
</dbReference>
<feature type="region of interest" description="Disordered" evidence="12">
    <location>
        <begin position="934"/>
        <end position="973"/>
    </location>
</feature>
<dbReference type="Gene3D" id="3.30.70.330">
    <property type="match status" value="2"/>
</dbReference>
<keyword evidence="10" id="KW-0687">Ribonucleoprotein</keyword>
<keyword evidence="8" id="KW-0508">mRNA splicing</keyword>
<keyword evidence="4" id="KW-0507">mRNA processing</keyword>
<evidence type="ECO:0000313" key="14">
    <source>
        <dbReference type="EMBL" id="KAA6389212.1"/>
    </source>
</evidence>
<reference evidence="14 15" key="1">
    <citation type="submission" date="2019-03" db="EMBL/GenBank/DDBJ databases">
        <title>Single cell metagenomics reveals metabolic interactions within the superorganism composed of flagellate Streblomastix strix and complex community of Bacteroidetes bacteria on its surface.</title>
        <authorList>
            <person name="Treitli S.C."/>
            <person name="Kolisko M."/>
            <person name="Husnik F."/>
            <person name="Keeling P."/>
            <person name="Hampl V."/>
        </authorList>
    </citation>
    <scope>NUCLEOTIDE SEQUENCE [LARGE SCALE GENOMIC DNA]</scope>
    <source>
        <strain evidence="14">ST1C</strain>
    </source>
</reference>
<dbReference type="InterPro" id="IPR000504">
    <property type="entry name" value="RRM_dom"/>
</dbReference>
<dbReference type="GO" id="GO:0030127">
    <property type="term" value="C:COPII vesicle coat"/>
    <property type="evidence" value="ECO:0007669"/>
    <property type="project" value="InterPro"/>
</dbReference>
<evidence type="ECO:0000256" key="12">
    <source>
        <dbReference type="SAM" id="MobiDB-lite"/>
    </source>
</evidence>
<evidence type="ECO:0000256" key="11">
    <source>
        <dbReference type="PROSITE-ProRule" id="PRU00176"/>
    </source>
</evidence>
<evidence type="ECO:0000313" key="15">
    <source>
        <dbReference type="Proteomes" id="UP000324800"/>
    </source>
</evidence>
<dbReference type="GO" id="GO:0008380">
    <property type="term" value="P:RNA splicing"/>
    <property type="evidence" value="ECO:0007669"/>
    <property type="project" value="UniProtKB-KW"/>
</dbReference>
<dbReference type="OrthoDB" id="277802at2759"/>
<evidence type="ECO:0000256" key="3">
    <source>
        <dbReference type="ARBA" id="ARBA00008334"/>
    </source>
</evidence>
<accession>A0A5J4W3H2</accession>
<sequence>MYSEFGDEQLLKDGQDILRLIPRANCDANFIRSTTKAFPRKTSLINQFGLPIGAVVHPFASASEKANQIQYIKFGNIPPVRCRSCKTYINPFCIFVKNGERWLCNVCRTLNNTPKDYYCELDPNTGLRTDVHLHPELINGSIDIDAPEEYQTRTPLPASFCFVIDVSQVAVNSGMMRVVTSTIANKVDLLAYGSGSQSNVSVITFNSRNVTIYRIEPDKAVVSDQLTTQDKDKEQGNTRPEQYLPSKAHAFVLTDPINIEGTLPMSENFFFSILRSTRYTLVDLLRNVIPIQAERDVQCGLEQGSKDGGSTAGTAIALAFKIMKRNQGSSINIFLASRPTVGLGILPDRVEGKILGTDKEYELLDSPDEYYKKLAVDLIEYRSSVNIFAFPYSYLDIATIGILSKFSGGCVKSYPHFLEIDPLQDAQRLKGDIDHLFRCVHMHDAVVRVRTSPGLLGKLYYGHFFMESSNLLSLAGMLGDNAFAVEFAIENKEIERHVTEVYIQIATLATTKKGQRKIRVHNLRMPVADDISDLFASIDISAIVAMQAKVSAQNAPQTKLSELRTRMDTSLAKSKAAHEVIVLERMRQGRPYSDFIEDVIQDGTKDSNNPNKDRIVDQKEDLKEQKKEQESQISNQPYQPLPAQDTFWDSLNQVAFGQSLNQTTSETQIEKQQQQPIQPHQPQPQQLQQQLQQQQQSRIRSKNIYPNPEFPMNADSWFLPLSLYILALQKSLLLSSAGSKNQSSVSTFTVQSIINVKPEAGLDTKGIISGEQQLGGLLLTNREVLPDERAACAYSLFTMRVPQLIAYLYPCMFALHTLRPDDCTFQSIPLTDTQKQMKKSPSFSELREKRFKWPVSINLHSSNITQNGIYFIENGQSVFIFICHDASKELIDSLFIPTGAVLQDRIRKTLLAKTVVEERGINATKEAETAAIFAARSEKNEQSDDDDDEDSQKELDDTTEKPSDEQRKKNHENISDFRHALANRFLVESVNVVDSRRNNRFPKYQLAPETHSNIAALLGLGPGLISTPGQPLPPIGNIQFPPGMTLPHPFPPGMPGMPFPMVAPRFPMAPILPSVKLLPESNTLYVNNLNEKIKETKMKEQLHEIFGRYGAIIQIVCRKGLIHRGQAFVIFKQSIEATLALNELQNFILFDKPLRINYAQNKSYSILIAEGVDVEPLRAAAKAKSKKIRRILKRDPKAKPNDIKARLSGAQAGNVDEKRGSTAAPVVAPVAPTAHLVTRVGQPNKILYVQNLPQDRTLIMMQNLFGAIVGLKEVRLIEGRPDIAFVEYVDEIQASMALNTYQNYNISDTNKLVISYAKK</sequence>
<dbReference type="InterPro" id="IPR012990">
    <property type="entry name" value="Beta-sandwich_Sec23_24"/>
</dbReference>
<dbReference type="FunFam" id="3.30.70.330:FF:000039">
    <property type="entry name" value="U1 small nuclear ribonucleoprotein A"/>
    <property type="match status" value="1"/>
</dbReference>
<dbReference type="SUPFAM" id="SSF53300">
    <property type="entry name" value="vWA-like"/>
    <property type="match status" value="1"/>
</dbReference>
<evidence type="ECO:0000256" key="1">
    <source>
        <dbReference type="ARBA" id="ARBA00004123"/>
    </source>
</evidence>
<evidence type="ECO:0000256" key="6">
    <source>
        <dbReference type="ARBA" id="ARBA00022737"/>
    </source>
</evidence>
<dbReference type="GO" id="GO:0000149">
    <property type="term" value="F:SNARE binding"/>
    <property type="evidence" value="ECO:0007669"/>
    <property type="project" value="TreeGrafter"/>
</dbReference>
<keyword evidence="9" id="KW-0539">Nucleus</keyword>
<dbReference type="Gene3D" id="3.40.20.10">
    <property type="entry name" value="Severin"/>
    <property type="match status" value="1"/>
</dbReference>
<evidence type="ECO:0000256" key="5">
    <source>
        <dbReference type="ARBA" id="ARBA00022728"/>
    </source>
</evidence>
<feature type="compositionally biased region" description="Basic and acidic residues" evidence="12">
    <location>
        <begin position="952"/>
        <end position="973"/>
    </location>
</feature>
<dbReference type="InterPro" id="IPR050550">
    <property type="entry name" value="SEC23_SEC24_subfamily"/>
</dbReference>
<dbReference type="GO" id="GO:0003723">
    <property type="term" value="F:RNA binding"/>
    <property type="evidence" value="ECO:0007669"/>
    <property type="project" value="UniProtKB-UniRule"/>
</dbReference>
<dbReference type="InterPro" id="IPR012677">
    <property type="entry name" value="Nucleotide-bd_a/b_plait_sf"/>
</dbReference>
<comment type="subcellular location">
    <subcellularLocation>
        <location evidence="1">Nucleus</location>
    </subcellularLocation>
</comment>
<dbReference type="EMBL" id="SNRW01003674">
    <property type="protein sequence ID" value="KAA6389212.1"/>
    <property type="molecule type" value="Genomic_DNA"/>
</dbReference>
<evidence type="ECO:0000256" key="8">
    <source>
        <dbReference type="ARBA" id="ARBA00023187"/>
    </source>
</evidence>
<dbReference type="SMART" id="SM00360">
    <property type="entry name" value="RRM"/>
    <property type="match status" value="2"/>
</dbReference>
<evidence type="ECO:0000256" key="9">
    <source>
        <dbReference type="ARBA" id="ARBA00023242"/>
    </source>
</evidence>
<dbReference type="CDD" id="cd12246">
    <property type="entry name" value="RRM1_U1A_like"/>
    <property type="match status" value="1"/>
</dbReference>
<evidence type="ECO:0000256" key="7">
    <source>
        <dbReference type="ARBA" id="ARBA00022884"/>
    </source>
</evidence>
<dbReference type="InterPro" id="IPR006895">
    <property type="entry name" value="Znf_Sec23_Sec24"/>
</dbReference>
<dbReference type="CDD" id="cd12247">
    <property type="entry name" value="RRM2_U1A_like"/>
    <property type="match status" value="1"/>
</dbReference>
<feature type="compositionally biased region" description="Low complexity" evidence="12">
    <location>
        <begin position="672"/>
        <end position="696"/>
    </location>
</feature>
<name>A0A5J4W3H2_9EUKA</name>
<dbReference type="GO" id="GO:0005681">
    <property type="term" value="C:spliceosomal complex"/>
    <property type="evidence" value="ECO:0007669"/>
    <property type="project" value="UniProtKB-KW"/>
</dbReference>
<dbReference type="GO" id="GO:0030532">
    <property type="term" value="C:small nuclear ribonucleoprotein complex"/>
    <property type="evidence" value="ECO:0007669"/>
    <property type="project" value="UniProtKB-ARBA"/>
</dbReference>
<feature type="compositionally biased region" description="Basic and acidic residues" evidence="12">
    <location>
        <begin position="620"/>
        <end position="630"/>
    </location>
</feature>
<feature type="region of interest" description="Disordered" evidence="12">
    <location>
        <begin position="620"/>
        <end position="644"/>
    </location>
</feature>
<gene>
    <name evidence="14" type="ORF">EZS28_015263</name>
</gene>
<evidence type="ECO:0000256" key="10">
    <source>
        <dbReference type="ARBA" id="ARBA00023274"/>
    </source>
</evidence>
<dbReference type="GO" id="GO:0006886">
    <property type="term" value="P:intracellular protein transport"/>
    <property type="evidence" value="ECO:0007669"/>
    <property type="project" value="InterPro"/>
</dbReference>
<dbReference type="InterPro" id="IPR029006">
    <property type="entry name" value="ADF-H/Gelsolin-like_dom_sf"/>
</dbReference>
<dbReference type="PROSITE" id="PS50102">
    <property type="entry name" value="RRM"/>
    <property type="match status" value="2"/>
</dbReference>
<keyword evidence="7 11" id="KW-0694">RNA-binding</keyword>
<dbReference type="Gene3D" id="3.40.50.410">
    <property type="entry name" value="von Willebrand factor, type A domain"/>
    <property type="match status" value="1"/>
</dbReference>
<keyword evidence="6" id="KW-0677">Repeat</keyword>
<dbReference type="Gene3D" id="1.20.120.730">
    <property type="entry name" value="Sec23/Sec24 helical domain"/>
    <property type="match status" value="1"/>
</dbReference>
<dbReference type="PANTHER" id="PTHR13803">
    <property type="entry name" value="SEC24-RELATED PROTEIN"/>
    <property type="match status" value="1"/>
</dbReference>
<dbReference type="Gene3D" id="2.30.30.380">
    <property type="entry name" value="Zn-finger domain of Sec23/24"/>
    <property type="match status" value="1"/>
</dbReference>
<dbReference type="InterPro" id="IPR006896">
    <property type="entry name" value="Sec23/24_trunk_dom"/>
</dbReference>
<dbReference type="Pfam" id="PF08033">
    <property type="entry name" value="Sec23_BS"/>
    <property type="match status" value="1"/>
</dbReference>
<dbReference type="Pfam" id="PF04811">
    <property type="entry name" value="Sec23_trunk"/>
    <property type="match status" value="1"/>
</dbReference>
<dbReference type="Pfam" id="PF00076">
    <property type="entry name" value="RRM_1"/>
    <property type="match status" value="2"/>
</dbReference>
<dbReference type="SUPFAM" id="SSF54928">
    <property type="entry name" value="RNA-binding domain, RBD"/>
    <property type="match status" value="1"/>
</dbReference>
<dbReference type="Proteomes" id="UP000324800">
    <property type="component" value="Unassembled WGS sequence"/>
</dbReference>
<dbReference type="SUPFAM" id="SSF82919">
    <property type="entry name" value="Zn-finger domain of Sec23/24"/>
    <property type="match status" value="1"/>
</dbReference>
<dbReference type="FunFam" id="3.30.70.330:FF:000029">
    <property type="entry name" value="U2 small nuclear ribonucleoprotein B"/>
    <property type="match status" value="1"/>
</dbReference>
<evidence type="ECO:0000256" key="4">
    <source>
        <dbReference type="ARBA" id="ARBA00022664"/>
    </source>
</evidence>
<dbReference type="GO" id="GO:0090110">
    <property type="term" value="P:COPII-coated vesicle cargo loading"/>
    <property type="evidence" value="ECO:0007669"/>
    <property type="project" value="TreeGrafter"/>
</dbReference>
<feature type="compositionally biased region" description="Polar residues" evidence="12">
    <location>
        <begin position="662"/>
        <end position="671"/>
    </location>
</feature>
<keyword evidence="5" id="KW-0747">Spliceosome</keyword>
<comment type="similarity">
    <text evidence="3">Belongs to the SEC23/SEC24 family. SEC24 subfamily.</text>
</comment>
<organism evidence="14 15">
    <name type="scientific">Streblomastix strix</name>
    <dbReference type="NCBI Taxonomy" id="222440"/>
    <lineage>
        <taxon>Eukaryota</taxon>
        <taxon>Metamonada</taxon>
        <taxon>Preaxostyla</taxon>
        <taxon>Oxymonadida</taxon>
        <taxon>Streblomastigidae</taxon>
        <taxon>Streblomastix</taxon>
    </lineage>
</organism>
<feature type="domain" description="RRM" evidence="13">
    <location>
        <begin position="1245"/>
        <end position="1319"/>
    </location>
</feature>
<feature type="domain" description="RRM" evidence="13">
    <location>
        <begin position="1082"/>
        <end position="1161"/>
    </location>
</feature>
<comment type="caution">
    <text evidence="14">The sequence shown here is derived from an EMBL/GenBank/DDBJ whole genome shotgun (WGS) entry which is preliminary data.</text>
</comment>
<dbReference type="GO" id="GO:0070971">
    <property type="term" value="C:endoplasmic reticulum exit site"/>
    <property type="evidence" value="ECO:0007669"/>
    <property type="project" value="TreeGrafter"/>
</dbReference>
<dbReference type="GO" id="GO:0006397">
    <property type="term" value="P:mRNA processing"/>
    <property type="evidence" value="ECO:0007669"/>
    <property type="project" value="UniProtKB-KW"/>
</dbReference>
<proteinExistence type="inferred from homology"/>
<dbReference type="Pfam" id="PF04810">
    <property type="entry name" value="zf-Sec23_Sec24"/>
    <property type="match status" value="1"/>
</dbReference>
<dbReference type="InterPro" id="IPR036174">
    <property type="entry name" value="Znf_Sec23_Sec24_sf"/>
</dbReference>
<dbReference type="InterPro" id="IPR035979">
    <property type="entry name" value="RBD_domain_sf"/>
</dbReference>
<evidence type="ECO:0000259" key="13">
    <source>
        <dbReference type="PROSITE" id="PS50102"/>
    </source>
</evidence>
<feature type="region of interest" description="Disordered" evidence="12">
    <location>
        <begin position="662"/>
        <end position="698"/>
    </location>
</feature>
<evidence type="ECO:0000256" key="2">
    <source>
        <dbReference type="ARBA" id="ARBA00007243"/>
    </source>
</evidence>